<dbReference type="Proteomes" id="UP000501891">
    <property type="component" value="Chromosome"/>
</dbReference>
<sequence length="108" mass="11894">MPVQFRQGDVLITAVDGLPPTALPVRPDEGRVVLAYGEVTGHAHAMSPNRVVMFRDDGGGRSYIQVLGDQPTALSHEEHHTIEVPPGTYEVVRQREYEPKARPRAIAD</sequence>
<reference evidence="1" key="1">
    <citation type="submission" date="2020-04" db="EMBL/GenBank/DDBJ databases">
        <title>A desert anoxygenic phototrophic bacterium fixes CO2 using RubisCO under aerobic conditions.</title>
        <authorList>
            <person name="Tang K."/>
        </authorList>
    </citation>
    <scope>NUCLEOTIDE SEQUENCE [LARGE SCALE GENOMIC DNA]</scope>
    <source>
        <strain evidence="1">MIMtkB3</strain>
    </source>
</reference>
<protein>
    <submittedName>
        <fullName evidence="1">Uncharacterized protein</fullName>
    </submittedName>
</protein>
<evidence type="ECO:0000313" key="2">
    <source>
        <dbReference type="Proteomes" id="UP000501891"/>
    </source>
</evidence>
<gene>
    <name evidence="1" type="ORF">HHL28_10050</name>
</gene>
<name>A0A858RBL2_9PROT</name>
<organism evidence="1 2">
    <name type="scientific">Aerophototrophica crusticola</name>
    <dbReference type="NCBI Taxonomy" id="1709002"/>
    <lineage>
        <taxon>Bacteria</taxon>
        <taxon>Pseudomonadati</taxon>
        <taxon>Pseudomonadota</taxon>
        <taxon>Alphaproteobacteria</taxon>
        <taxon>Rhodospirillales</taxon>
        <taxon>Rhodospirillaceae</taxon>
        <taxon>Aerophototrophica</taxon>
    </lineage>
</organism>
<accession>A0A858RBL2</accession>
<evidence type="ECO:0000313" key="1">
    <source>
        <dbReference type="EMBL" id="QJE74855.1"/>
    </source>
</evidence>
<keyword evidence="2" id="KW-1185">Reference proteome</keyword>
<dbReference type="KEGG" id="acru:HHL28_10050"/>
<dbReference type="EMBL" id="CP051775">
    <property type="protein sequence ID" value="QJE74855.1"/>
    <property type="molecule type" value="Genomic_DNA"/>
</dbReference>
<proteinExistence type="predicted"/>
<dbReference type="AlphaFoldDB" id="A0A858RBL2"/>